<dbReference type="InterPro" id="IPR027417">
    <property type="entry name" value="P-loop_NTPase"/>
</dbReference>
<comment type="caution">
    <text evidence="2">The sequence shown here is derived from an EMBL/GenBank/DDBJ whole genome shotgun (WGS) entry which is preliminary data.</text>
</comment>
<evidence type="ECO:0000313" key="2">
    <source>
        <dbReference type="EMBL" id="MET1475704.1"/>
    </source>
</evidence>
<dbReference type="Gene3D" id="3.40.50.300">
    <property type="entry name" value="P-loop containing nucleotide triphosphate hydrolases"/>
    <property type="match status" value="1"/>
</dbReference>
<dbReference type="SMART" id="SM00382">
    <property type="entry name" value="AAA"/>
    <property type="match status" value="1"/>
</dbReference>
<feature type="domain" description="AAA+ ATPase" evidence="1">
    <location>
        <begin position="67"/>
        <end position="222"/>
    </location>
</feature>
<gene>
    <name evidence="2" type="ORF">ABXL37_15715</name>
</gene>
<dbReference type="EMBL" id="JBEWCH010000008">
    <property type="protein sequence ID" value="MET1475704.1"/>
    <property type="molecule type" value="Genomic_DNA"/>
</dbReference>
<keyword evidence="3" id="KW-1185">Reference proteome</keyword>
<dbReference type="Pfam" id="PF05621">
    <property type="entry name" value="TniB"/>
    <property type="match status" value="1"/>
</dbReference>
<reference evidence="2 3" key="1">
    <citation type="submission" date="2024-06" db="EMBL/GenBank/DDBJ databases">
        <title>Burkholderia sola in Mexico.</title>
        <authorList>
            <person name="Estrada P."/>
        </authorList>
    </citation>
    <scope>NUCLEOTIDE SEQUENCE [LARGE SCALE GENOMIC DNA]</scope>
    <source>
        <strain evidence="2 3">CpTa8-5</strain>
    </source>
</reference>
<dbReference type="Proteomes" id="UP001548587">
    <property type="component" value="Unassembled WGS sequence"/>
</dbReference>
<dbReference type="InterPro" id="IPR003593">
    <property type="entry name" value="AAA+_ATPase"/>
</dbReference>
<sequence>MGTDIQTAKRDPLEFLATIGLPEDAKKSRALVVRFSIRKELIHYDRFCIALRRIAGIHRQWRSVSPGARALALLGHTGTGKSTILRFYASQFEQFETTEGPIIPVLYVVVPSRPSIKNLAQAILDALGDRIYRRSAEDKTVYLVELLKQCRVEMLIIDEFQHFADAGRIAEANRATDWLKNLMEASGVTVIVAGLPNSAEVLKANPQLTRRFSAIHEVRRFDWMVPDDRREFGGVLKYMHSRLPLPCPDLHSSEFAMRMYVASAGVIDYVAKIIDGAVVLAMECGKTTLSLALFEQAFTKEVWSGGTNRLNPFHPDAELRDLVGTDEPFWYLAHDVNGDGTKLL</sequence>
<name>A0ABV2C9B5_9BURK</name>
<organism evidence="2 3">
    <name type="scientific">Burkholderia sola</name>
    <dbReference type="NCBI Taxonomy" id="2843302"/>
    <lineage>
        <taxon>Bacteria</taxon>
        <taxon>Pseudomonadati</taxon>
        <taxon>Pseudomonadota</taxon>
        <taxon>Betaproteobacteria</taxon>
        <taxon>Burkholderiales</taxon>
        <taxon>Burkholderiaceae</taxon>
        <taxon>Burkholderia</taxon>
        <taxon>Burkholderia cepacia complex</taxon>
    </lineage>
</organism>
<accession>A0ABV2C9B5</accession>
<evidence type="ECO:0000259" key="1">
    <source>
        <dbReference type="SMART" id="SM00382"/>
    </source>
</evidence>
<dbReference type="SUPFAM" id="SSF52540">
    <property type="entry name" value="P-loop containing nucleoside triphosphate hydrolases"/>
    <property type="match status" value="1"/>
</dbReference>
<dbReference type="RefSeq" id="WP_209926083.1">
    <property type="nucleotide sequence ID" value="NZ_JBEWCH010000008.1"/>
</dbReference>
<dbReference type="InterPro" id="IPR008868">
    <property type="entry name" value="TniB"/>
</dbReference>
<protein>
    <submittedName>
        <fullName evidence="2">TniB family NTP-binding protein</fullName>
    </submittedName>
</protein>
<proteinExistence type="predicted"/>
<evidence type="ECO:0000313" key="3">
    <source>
        <dbReference type="Proteomes" id="UP001548587"/>
    </source>
</evidence>